<dbReference type="InterPro" id="IPR047140">
    <property type="entry name" value="LabA"/>
</dbReference>
<dbReference type="PANTHER" id="PTHR35458">
    <property type="entry name" value="SLR0755 PROTEIN"/>
    <property type="match status" value="1"/>
</dbReference>
<sequence length="197" mass="22287">MRNILLVDGENFKKKIESVFEEEGEGEPDWSSYNFRGLIDHVLSGINLGDRVFYIARIKEHEETKEKSRELIEKQRGLKANLINSGFTVVSAGNVKGWPYGKKGRLIFKEKGVDVRIAVDMIVRACIDGDIDTIILGSSDSDLQPAVSELNKRSVRSIYLGFESNPNKGLTYTMGKTILIRNREVIEFKSQNPHKLL</sequence>
<dbReference type="Gene3D" id="3.40.50.1010">
    <property type="entry name" value="5'-nuclease"/>
    <property type="match status" value="1"/>
</dbReference>
<comment type="caution">
    <text evidence="2">The sequence shown here is derived from an EMBL/GenBank/DDBJ whole genome shotgun (WGS) entry which is preliminary data.</text>
</comment>
<evidence type="ECO:0000259" key="1">
    <source>
        <dbReference type="Pfam" id="PF01936"/>
    </source>
</evidence>
<dbReference type="InterPro" id="IPR021139">
    <property type="entry name" value="NYN"/>
</dbReference>
<accession>A0A0G1NNS2</accession>
<name>A0A0G1NNS2_9BACT</name>
<organism evidence="2 3">
    <name type="scientific">Candidatus Nomurabacteria bacterium GW2011_GWA1_46_11</name>
    <dbReference type="NCBI Taxonomy" id="1618732"/>
    <lineage>
        <taxon>Bacteria</taxon>
        <taxon>Candidatus Nomuraibacteriota</taxon>
    </lineage>
</organism>
<proteinExistence type="predicted"/>
<evidence type="ECO:0000313" key="3">
    <source>
        <dbReference type="Proteomes" id="UP000034107"/>
    </source>
</evidence>
<dbReference type="Pfam" id="PF01936">
    <property type="entry name" value="NYN"/>
    <property type="match status" value="1"/>
</dbReference>
<dbReference type="EMBL" id="LCLS01000004">
    <property type="protein sequence ID" value="KKU22284.1"/>
    <property type="molecule type" value="Genomic_DNA"/>
</dbReference>
<dbReference type="PANTHER" id="PTHR35458:SF8">
    <property type="entry name" value="SLR0650 PROTEIN"/>
    <property type="match status" value="1"/>
</dbReference>
<gene>
    <name evidence="2" type="ORF">UX31_C0004G0013</name>
</gene>
<evidence type="ECO:0000313" key="2">
    <source>
        <dbReference type="EMBL" id="KKU22284.1"/>
    </source>
</evidence>
<dbReference type="Proteomes" id="UP000034107">
    <property type="component" value="Unassembled WGS sequence"/>
</dbReference>
<protein>
    <recommendedName>
        <fullName evidence="1">NYN domain-containing protein</fullName>
    </recommendedName>
</protein>
<dbReference type="AlphaFoldDB" id="A0A0G1NNS2"/>
<feature type="domain" description="NYN" evidence="1">
    <location>
        <begin position="5"/>
        <end position="165"/>
    </location>
</feature>
<reference evidence="2 3" key="1">
    <citation type="journal article" date="2015" name="Nature">
        <title>rRNA introns, odd ribosomes, and small enigmatic genomes across a large radiation of phyla.</title>
        <authorList>
            <person name="Brown C.T."/>
            <person name="Hug L.A."/>
            <person name="Thomas B.C."/>
            <person name="Sharon I."/>
            <person name="Castelle C.J."/>
            <person name="Singh A."/>
            <person name="Wilkins M.J."/>
            <person name="Williams K.H."/>
            <person name="Banfield J.F."/>
        </authorList>
    </citation>
    <scope>NUCLEOTIDE SEQUENCE [LARGE SCALE GENOMIC DNA]</scope>
</reference>
<dbReference type="GO" id="GO:0004540">
    <property type="term" value="F:RNA nuclease activity"/>
    <property type="evidence" value="ECO:0007669"/>
    <property type="project" value="InterPro"/>
</dbReference>